<name>B9RGA0_RICCO</name>
<dbReference type="SUPFAM" id="SSF56219">
    <property type="entry name" value="DNase I-like"/>
    <property type="match status" value="1"/>
</dbReference>
<evidence type="ECO:0000259" key="2">
    <source>
        <dbReference type="Pfam" id="PF14392"/>
    </source>
</evidence>
<organism evidence="3 4">
    <name type="scientific">Ricinus communis</name>
    <name type="common">Castor bean</name>
    <dbReference type="NCBI Taxonomy" id="3988"/>
    <lineage>
        <taxon>Eukaryota</taxon>
        <taxon>Viridiplantae</taxon>
        <taxon>Streptophyta</taxon>
        <taxon>Embryophyta</taxon>
        <taxon>Tracheophyta</taxon>
        <taxon>Spermatophyta</taxon>
        <taxon>Magnoliopsida</taxon>
        <taxon>eudicotyledons</taxon>
        <taxon>Gunneridae</taxon>
        <taxon>Pentapetalae</taxon>
        <taxon>rosids</taxon>
        <taxon>fabids</taxon>
        <taxon>Malpighiales</taxon>
        <taxon>Euphorbiaceae</taxon>
        <taxon>Acalyphoideae</taxon>
        <taxon>Acalypheae</taxon>
        <taxon>Ricinus</taxon>
    </lineage>
</organism>
<evidence type="ECO:0000313" key="4">
    <source>
        <dbReference type="Proteomes" id="UP000008311"/>
    </source>
</evidence>
<reference evidence="4" key="1">
    <citation type="journal article" date="2010" name="Nat. Biotechnol.">
        <title>Draft genome sequence of the oilseed species Ricinus communis.</title>
        <authorList>
            <person name="Chan A.P."/>
            <person name="Crabtree J."/>
            <person name="Zhao Q."/>
            <person name="Lorenzi H."/>
            <person name="Orvis J."/>
            <person name="Puiu D."/>
            <person name="Melake-Berhan A."/>
            <person name="Jones K.M."/>
            <person name="Redman J."/>
            <person name="Chen G."/>
            <person name="Cahoon E.B."/>
            <person name="Gedil M."/>
            <person name="Stanke M."/>
            <person name="Haas B.J."/>
            <person name="Wortman J.R."/>
            <person name="Fraser-Liggett C.M."/>
            <person name="Ravel J."/>
            <person name="Rabinowicz P.D."/>
        </authorList>
    </citation>
    <scope>NUCLEOTIDE SEQUENCE [LARGE SCALE GENOMIC DNA]</scope>
    <source>
        <strain evidence="4">cv. Hale</strain>
    </source>
</reference>
<gene>
    <name evidence="3" type="ORF">RCOM_1452430</name>
</gene>
<feature type="domain" description="Zinc knuckle CX2CX4HX4C" evidence="2">
    <location>
        <begin position="99"/>
        <end position="145"/>
    </location>
</feature>
<proteinExistence type="predicted"/>
<dbReference type="EMBL" id="EQ973778">
    <property type="protein sequence ID" value="EEF49555.1"/>
    <property type="molecule type" value="Genomic_DNA"/>
</dbReference>
<dbReference type="AlphaFoldDB" id="B9RGA0"/>
<evidence type="ECO:0000259" key="1">
    <source>
        <dbReference type="Pfam" id="PF03372"/>
    </source>
</evidence>
<dbReference type="Pfam" id="PF03372">
    <property type="entry name" value="Exo_endo_phos"/>
    <property type="match status" value="1"/>
</dbReference>
<dbReference type="eggNOG" id="KOG1075">
    <property type="taxonomic scope" value="Eukaryota"/>
</dbReference>
<dbReference type="InterPro" id="IPR036691">
    <property type="entry name" value="Endo/exonu/phosph_ase_sf"/>
</dbReference>
<dbReference type="InterPro" id="IPR025836">
    <property type="entry name" value="Zn_knuckle_CX2CX4HX4C"/>
</dbReference>
<dbReference type="Gene3D" id="3.60.10.10">
    <property type="entry name" value="Endonuclease/exonuclease/phosphatase"/>
    <property type="match status" value="1"/>
</dbReference>
<dbReference type="InterPro" id="IPR005135">
    <property type="entry name" value="Endo/exonuclease/phosphatase"/>
</dbReference>
<keyword evidence="4" id="KW-1185">Reference proteome</keyword>
<evidence type="ECO:0000313" key="3">
    <source>
        <dbReference type="EMBL" id="EEF49555.1"/>
    </source>
</evidence>
<dbReference type="PANTHER" id="PTHR33710:SF64">
    <property type="entry name" value="ENDONUCLEASE_EXONUCLEASE_PHOSPHATASE DOMAIN-CONTAINING PROTEIN"/>
    <property type="match status" value="1"/>
</dbReference>
<protein>
    <recommendedName>
        <fullName evidence="5">Zinc knuckle CX2CX4HX4C domain-containing protein</fullName>
    </recommendedName>
</protein>
<sequence length="501" mass="57033">MAAEGSSNSSMEIDVEKAMDLNNEGKIIADKVVNFQAMRNTMAMLWRPLQGVQVHKAPCGCRSEKVVKSIGNYVGTYVESDEKNFDGSWKEFIRVKIKIDVSKPIMAFMKIKKPGGDWLNLEFNYERLGIACFICGRVGHSDKFYRCLLEFENIVYKLSKEVRAPPRRSQTASAGEIWLRDGGRGGRGSEWKNPYDYGNSAIRVDSPTENDTINLKEIFKGGDYASNLGLDGRKNLDFEDSGGLDKERVIFIEGKRRKMDEVVTTSQIEEGILGHKEPQAHGALAWTRPAKSNEYFVLELSGAWQPTNSSGPPEVVMEDGDLMRVTGFYGNPCRNRRKDNWDLLRSLASVNNSPWIFMGDFNDILNHREKRGGDSGLVDLGFQGCPFTWERGRGSGLWVQERLDRVLGNGDWVARHKDARVVHLDSVVYDHLPIILHLYRVEGREKTNGFVYRMEGLRREMGRLQARTDDEGLKEFSEVSSELGRVQNDYYSFWRQRAKQL</sequence>
<accession>B9RGA0</accession>
<dbReference type="PANTHER" id="PTHR33710">
    <property type="entry name" value="BNAC02G09200D PROTEIN"/>
    <property type="match status" value="1"/>
</dbReference>
<dbReference type="FunCoup" id="B9RGA0">
    <property type="interactions" value="3"/>
</dbReference>
<feature type="domain" description="Endonuclease/exonuclease/phosphatase" evidence="1">
    <location>
        <begin position="315"/>
        <end position="417"/>
    </location>
</feature>
<dbReference type="GO" id="GO:0003824">
    <property type="term" value="F:catalytic activity"/>
    <property type="evidence" value="ECO:0007669"/>
    <property type="project" value="InterPro"/>
</dbReference>
<dbReference type="Proteomes" id="UP000008311">
    <property type="component" value="Unassembled WGS sequence"/>
</dbReference>
<evidence type="ECO:0008006" key="5">
    <source>
        <dbReference type="Google" id="ProtNLM"/>
    </source>
</evidence>
<dbReference type="InParanoid" id="B9RGA0"/>
<dbReference type="Pfam" id="PF14392">
    <property type="entry name" value="zf-CCHC_4"/>
    <property type="match status" value="1"/>
</dbReference>